<keyword evidence="2" id="KW-1133">Transmembrane helix</keyword>
<feature type="transmembrane region" description="Helical" evidence="2">
    <location>
        <begin position="216"/>
        <end position="236"/>
    </location>
</feature>
<dbReference type="PANTHER" id="PTHR40465">
    <property type="entry name" value="CHROMOSOME 1, WHOLE GENOME SHOTGUN SEQUENCE"/>
    <property type="match status" value="1"/>
</dbReference>
<comment type="caution">
    <text evidence="4">The sequence shown here is derived from an EMBL/GenBank/DDBJ whole genome shotgun (WGS) entry which is preliminary data.</text>
</comment>
<sequence length="373" mass="40954">MDALPFNPSTSGTDPLAPLLDLEPSIGSFFLGAIACVGLTGVTTLQAWLYFQRYPQDTVYLKILVLFVWTLEILRSAISIHGGYYYSVKHWGNLLALSKPIWSMKLMIMLTNVVELTVHGFFINKVWQATYGRAKILCILITLFALGDFAMGTVSYVLAVLESSYFNILRGTPSRYATAALCCAIGADWLITGALVKFFRSNKSEFPRTNRVLKKLIFYAVNMGLLTSLADVVVLVLANYPGWKSLNFYQLTVFEIVGNLYANTFLACLNARDMVSEGLSLDPPPLHTFSISFSRSGFGNSNGTTHSSSRAGGDGGGTASQGSHVLQISRNRRSTISTWSYASDSHTQLPNESMTPSELFIKSQNSISLPPTQ</sequence>
<feature type="compositionally biased region" description="Low complexity" evidence="1">
    <location>
        <begin position="300"/>
        <end position="311"/>
    </location>
</feature>
<proteinExistence type="predicted"/>
<reference evidence="4 5" key="1">
    <citation type="journal article" name="Sci. Rep.">
        <title>Telomere-to-telomere assembled and centromere annotated genomes of the two main subspecies of the button mushroom Agaricus bisporus reveal especially polymorphic chromosome ends.</title>
        <authorList>
            <person name="Sonnenberg A.S.M."/>
            <person name="Sedaghat-Telgerd N."/>
            <person name="Lavrijssen B."/>
            <person name="Ohm R.A."/>
            <person name="Hendrickx P.M."/>
            <person name="Scholtmeijer K."/>
            <person name="Baars J.J.P."/>
            <person name="van Peer A."/>
        </authorList>
    </citation>
    <scope>NUCLEOTIDE SEQUENCE [LARGE SCALE GENOMIC DNA]</scope>
    <source>
        <strain evidence="4 5">H119_p4</strain>
    </source>
</reference>
<evidence type="ECO:0000313" key="4">
    <source>
        <dbReference type="EMBL" id="KAF7762097.1"/>
    </source>
</evidence>
<feature type="transmembrane region" description="Helical" evidence="2">
    <location>
        <begin position="63"/>
        <end position="86"/>
    </location>
</feature>
<feature type="region of interest" description="Disordered" evidence="1">
    <location>
        <begin position="300"/>
        <end position="324"/>
    </location>
</feature>
<dbReference type="Proteomes" id="UP000629468">
    <property type="component" value="Unassembled WGS sequence"/>
</dbReference>
<feature type="domain" description="DUF6534" evidence="3">
    <location>
        <begin position="185"/>
        <end position="273"/>
    </location>
</feature>
<gene>
    <name evidence="4" type="ORF">Agabi119p4_8690</name>
</gene>
<protein>
    <recommendedName>
        <fullName evidence="3">DUF6534 domain-containing protein</fullName>
    </recommendedName>
</protein>
<feature type="transmembrane region" description="Helical" evidence="2">
    <location>
        <begin position="176"/>
        <end position="196"/>
    </location>
</feature>
<dbReference type="PANTHER" id="PTHR40465:SF1">
    <property type="entry name" value="DUF6534 DOMAIN-CONTAINING PROTEIN"/>
    <property type="match status" value="1"/>
</dbReference>
<feature type="transmembrane region" description="Helical" evidence="2">
    <location>
        <begin position="136"/>
        <end position="161"/>
    </location>
</feature>
<accession>A0A8H7C4F5</accession>
<feature type="transmembrane region" description="Helical" evidence="2">
    <location>
        <begin position="248"/>
        <end position="269"/>
    </location>
</feature>
<evidence type="ECO:0000256" key="2">
    <source>
        <dbReference type="SAM" id="Phobius"/>
    </source>
</evidence>
<evidence type="ECO:0000256" key="1">
    <source>
        <dbReference type="SAM" id="MobiDB-lite"/>
    </source>
</evidence>
<dbReference type="AlphaFoldDB" id="A0A8H7C4F5"/>
<dbReference type="Pfam" id="PF20152">
    <property type="entry name" value="DUF6534"/>
    <property type="match status" value="1"/>
</dbReference>
<feature type="transmembrane region" description="Helical" evidence="2">
    <location>
        <begin position="106"/>
        <end position="124"/>
    </location>
</feature>
<keyword evidence="2" id="KW-0812">Transmembrane</keyword>
<keyword evidence="2" id="KW-0472">Membrane</keyword>
<dbReference type="EMBL" id="JABXXO010000012">
    <property type="protein sequence ID" value="KAF7762097.1"/>
    <property type="molecule type" value="Genomic_DNA"/>
</dbReference>
<dbReference type="InterPro" id="IPR045339">
    <property type="entry name" value="DUF6534"/>
</dbReference>
<evidence type="ECO:0000259" key="3">
    <source>
        <dbReference type="Pfam" id="PF20152"/>
    </source>
</evidence>
<evidence type="ECO:0000313" key="5">
    <source>
        <dbReference type="Proteomes" id="UP000629468"/>
    </source>
</evidence>
<feature type="transmembrane region" description="Helical" evidence="2">
    <location>
        <begin position="29"/>
        <end position="51"/>
    </location>
</feature>
<organism evidence="4 5">
    <name type="scientific">Agaricus bisporus var. burnettii</name>
    <dbReference type="NCBI Taxonomy" id="192524"/>
    <lineage>
        <taxon>Eukaryota</taxon>
        <taxon>Fungi</taxon>
        <taxon>Dikarya</taxon>
        <taxon>Basidiomycota</taxon>
        <taxon>Agaricomycotina</taxon>
        <taxon>Agaricomycetes</taxon>
        <taxon>Agaricomycetidae</taxon>
        <taxon>Agaricales</taxon>
        <taxon>Agaricineae</taxon>
        <taxon>Agaricaceae</taxon>
        <taxon>Agaricus</taxon>
    </lineage>
</organism>
<name>A0A8H7C4F5_AGABI</name>